<keyword evidence="7" id="KW-0479">Metal-binding</keyword>
<dbReference type="GO" id="GO:0004765">
    <property type="term" value="F:shikimate kinase activity"/>
    <property type="evidence" value="ECO:0007669"/>
    <property type="project" value="UniProtKB-UniRule"/>
</dbReference>
<comment type="subcellular location">
    <subcellularLocation>
        <location evidence="7">Cytoplasm</location>
    </subcellularLocation>
</comment>
<feature type="binding site" evidence="7">
    <location>
        <position position="15"/>
    </location>
    <ligand>
        <name>Mg(2+)</name>
        <dbReference type="ChEBI" id="CHEBI:18420"/>
    </ligand>
</feature>
<feature type="binding site" evidence="7">
    <location>
        <position position="57"/>
    </location>
    <ligand>
        <name>substrate</name>
    </ligand>
</feature>
<dbReference type="GO" id="GO:0005829">
    <property type="term" value="C:cytosol"/>
    <property type="evidence" value="ECO:0007669"/>
    <property type="project" value="TreeGrafter"/>
</dbReference>
<dbReference type="SUPFAM" id="SSF52540">
    <property type="entry name" value="P-loop containing nucleoside triphosphate hydrolases"/>
    <property type="match status" value="1"/>
</dbReference>
<evidence type="ECO:0000256" key="2">
    <source>
        <dbReference type="ARBA" id="ARBA00022679"/>
    </source>
</evidence>
<dbReference type="PANTHER" id="PTHR21087:SF16">
    <property type="entry name" value="SHIKIMATE KINASE 1, CHLOROPLASTIC"/>
    <property type="match status" value="1"/>
</dbReference>
<feature type="binding site" evidence="7">
    <location>
        <position position="33"/>
    </location>
    <ligand>
        <name>substrate</name>
    </ligand>
</feature>
<accession>A0A484HDK4</accession>
<comment type="similarity">
    <text evidence="7">Belongs to the shikimate kinase family.</text>
</comment>
<dbReference type="AlphaFoldDB" id="A0A484HDK4"/>
<dbReference type="EMBL" id="CAACVI010000001">
    <property type="protein sequence ID" value="VEN72509.1"/>
    <property type="molecule type" value="Genomic_DNA"/>
</dbReference>
<organism evidence="8">
    <name type="scientific">uncultured Desulfobacteraceae bacterium</name>
    <dbReference type="NCBI Taxonomy" id="218296"/>
    <lineage>
        <taxon>Bacteria</taxon>
        <taxon>Pseudomonadati</taxon>
        <taxon>Thermodesulfobacteriota</taxon>
        <taxon>Desulfobacteria</taxon>
        <taxon>Desulfobacterales</taxon>
        <taxon>Desulfobacteraceae</taxon>
        <taxon>environmental samples</taxon>
    </lineage>
</organism>
<keyword evidence="3 7" id="KW-0547">Nucleotide-binding</keyword>
<evidence type="ECO:0000256" key="4">
    <source>
        <dbReference type="ARBA" id="ARBA00022777"/>
    </source>
</evidence>
<dbReference type="InterPro" id="IPR027417">
    <property type="entry name" value="P-loop_NTPase"/>
</dbReference>
<sequence length="192" mass="21276">MVNIYLIGCRCAGKTGAGQALARRLGRPFRDSDLFVEEKNRMSVAAMVSERGWEAFRRAERDAVREICREKDIVAAMGGGVVLDKKNVADMKKTGILIWLRAAPETVRRRMEKDRRTESLRPSLTGAGALEEIGEVLERRDPLCRAAADVRVDTDHLGVGEAAETALEKIRPWGIFETESDKKGGAEHGRAK</sequence>
<dbReference type="Pfam" id="PF01202">
    <property type="entry name" value="SKI"/>
    <property type="match status" value="1"/>
</dbReference>
<proteinExistence type="inferred from homology"/>
<name>A0A484HDK4_9BACT</name>
<dbReference type="GO" id="GO:0000287">
    <property type="term" value="F:magnesium ion binding"/>
    <property type="evidence" value="ECO:0007669"/>
    <property type="project" value="UniProtKB-UniRule"/>
</dbReference>
<reference evidence="8" key="1">
    <citation type="submission" date="2019-01" db="EMBL/GenBank/DDBJ databases">
        <authorList>
            <consortium name="Genoscope - CEA"/>
            <person name="William W."/>
        </authorList>
    </citation>
    <scope>NUCLEOTIDE SEQUENCE</scope>
    <source>
        <strain evidence="8">CR-1</strain>
    </source>
</reference>
<evidence type="ECO:0000256" key="7">
    <source>
        <dbReference type="HAMAP-Rule" id="MF_00109"/>
    </source>
</evidence>
<keyword evidence="4 7" id="KW-0418">Kinase</keyword>
<comment type="function">
    <text evidence="7">Catalyzes the specific phosphorylation of the 3-hydroxyl group of shikimic acid using ATP as a cosubstrate.</text>
</comment>
<evidence type="ECO:0000256" key="3">
    <source>
        <dbReference type="ARBA" id="ARBA00022741"/>
    </source>
</evidence>
<dbReference type="GO" id="GO:0009423">
    <property type="term" value="P:chorismate biosynthetic process"/>
    <property type="evidence" value="ECO:0007669"/>
    <property type="project" value="UniProtKB-UniRule"/>
</dbReference>
<protein>
    <recommendedName>
        <fullName evidence="7">Shikimate kinase</fullName>
        <shortName evidence="7">SK</shortName>
        <ecNumber evidence="7">2.7.1.71</ecNumber>
    </recommendedName>
</protein>
<keyword evidence="1 7" id="KW-0028">Amino-acid biosynthesis</keyword>
<dbReference type="EC" id="2.7.1.71" evidence="7"/>
<feature type="binding site" evidence="7">
    <location>
        <position position="140"/>
    </location>
    <ligand>
        <name>substrate</name>
    </ligand>
</feature>
<evidence type="ECO:0000256" key="1">
    <source>
        <dbReference type="ARBA" id="ARBA00022605"/>
    </source>
</evidence>
<dbReference type="GO" id="GO:0008652">
    <property type="term" value="P:amino acid biosynthetic process"/>
    <property type="evidence" value="ECO:0007669"/>
    <property type="project" value="UniProtKB-KW"/>
</dbReference>
<keyword evidence="7" id="KW-0963">Cytoplasm</keyword>
<dbReference type="GO" id="GO:0009073">
    <property type="term" value="P:aromatic amino acid family biosynthetic process"/>
    <property type="evidence" value="ECO:0007669"/>
    <property type="project" value="UniProtKB-KW"/>
</dbReference>
<dbReference type="PANTHER" id="PTHR21087">
    <property type="entry name" value="SHIKIMATE KINASE"/>
    <property type="match status" value="1"/>
</dbReference>
<dbReference type="Gene3D" id="3.40.50.300">
    <property type="entry name" value="P-loop containing nucleotide triphosphate hydrolases"/>
    <property type="match status" value="1"/>
</dbReference>
<gene>
    <name evidence="7 8" type="primary">aroK</name>
    <name evidence="8" type="ORF">EPICR_10007</name>
</gene>
<keyword evidence="7" id="KW-0460">Magnesium</keyword>
<feature type="binding site" evidence="7">
    <location>
        <position position="79"/>
    </location>
    <ligand>
        <name>substrate</name>
    </ligand>
</feature>
<comment type="cofactor">
    <cofactor evidence="7">
        <name>Mg(2+)</name>
        <dbReference type="ChEBI" id="CHEBI:18420"/>
    </cofactor>
    <text evidence="7">Binds 1 Mg(2+) ion per subunit.</text>
</comment>
<dbReference type="UniPathway" id="UPA00053">
    <property type="reaction ID" value="UER00088"/>
</dbReference>
<comment type="caution">
    <text evidence="7">Lacks conserved residue(s) required for the propagation of feature annotation.</text>
</comment>
<dbReference type="PRINTS" id="PR01100">
    <property type="entry name" value="SHIKIMTKNASE"/>
</dbReference>
<dbReference type="HAMAP" id="MF_00109">
    <property type="entry name" value="Shikimate_kinase"/>
    <property type="match status" value="1"/>
</dbReference>
<dbReference type="InterPro" id="IPR031322">
    <property type="entry name" value="Shikimate/glucono_kinase"/>
</dbReference>
<feature type="binding site" evidence="7">
    <location>
        <position position="121"/>
    </location>
    <ligand>
        <name>ATP</name>
        <dbReference type="ChEBI" id="CHEBI:30616"/>
    </ligand>
</feature>
<keyword evidence="6 7" id="KW-0057">Aromatic amino acid biosynthesis</keyword>
<evidence type="ECO:0000313" key="8">
    <source>
        <dbReference type="EMBL" id="VEN72509.1"/>
    </source>
</evidence>
<evidence type="ECO:0000256" key="5">
    <source>
        <dbReference type="ARBA" id="ARBA00022840"/>
    </source>
</evidence>
<comment type="catalytic activity">
    <reaction evidence="7">
        <text>shikimate + ATP = 3-phosphoshikimate + ADP + H(+)</text>
        <dbReference type="Rhea" id="RHEA:13121"/>
        <dbReference type="ChEBI" id="CHEBI:15378"/>
        <dbReference type="ChEBI" id="CHEBI:30616"/>
        <dbReference type="ChEBI" id="CHEBI:36208"/>
        <dbReference type="ChEBI" id="CHEBI:145989"/>
        <dbReference type="ChEBI" id="CHEBI:456216"/>
        <dbReference type="EC" id="2.7.1.71"/>
    </reaction>
</comment>
<dbReference type="CDD" id="cd00464">
    <property type="entry name" value="SK"/>
    <property type="match status" value="1"/>
</dbReference>
<keyword evidence="5 7" id="KW-0067">ATP-binding</keyword>
<comment type="subunit">
    <text evidence="7">Monomer.</text>
</comment>
<dbReference type="GO" id="GO:0005524">
    <property type="term" value="F:ATP binding"/>
    <property type="evidence" value="ECO:0007669"/>
    <property type="project" value="UniProtKB-UniRule"/>
</dbReference>
<comment type="pathway">
    <text evidence="7">Metabolic intermediate biosynthesis; chorismate biosynthesis; chorismate from D-erythrose 4-phosphate and phosphoenolpyruvate: step 5/7.</text>
</comment>
<keyword evidence="2 7" id="KW-0808">Transferase</keyword>
<feature type="binding site" evidence="7">
    <location>
        <begin position="11"/>
        <end position="16"/>
    </location>
    <ligand>
        <name>ATP</name>
        <dbReference type="ChEBI" id="CHEBI:30616"/>
    </ligand>
</feature>
<dbReference type="InterPro" id="IPR000623">
    <property type="entry name" value="Shikimate_kinase/TSH1"/>
</dbReference>
<evidence type="ECO:0000256" key="6">
    <source>
        <dbReference type="ARBA" id="ARBA00023141"/>
    </source>
</evidence>